<sequence length="191" mass="21367">MEREFSYGFGQIKITVNENYLICKEPAHTNIEIPLSEIEDIVYEKGILYGLVNIIYRENIQTVTKCSKCGSDQLLENKEKFNIFQQVFGVVSFVIVSAIFFSIFGALLFGAIGGVLLGIIAIVSFSIIGIFGILLGAGRARIKITCIKCGHNWFAADKTGKWKKLKCRKRNLSKQVTEQVSKCMKLIASEK</sequence>
<keyword evidence="1" id="KW-0812">Transmembrane</keyword>
<dbReference type="RefSeq" id="WP_135768663.1">
    <property type="nucleotide sequence ID" value="NZ_RQET01000009.1"/>
</dbReference>
<keyword evidence="1" id="KW-1133">Transmembrane helix</keyword>
<organism evidence="2 3">
    <name type="scientific">Leptospira fletcheri</name>
    <dbReference type="NCBI Taxonomy" id="2484981"/>
    <lineage>
        <taxon>Bacteria</taxon>
        <taxon>Pseudomonadati</taxon>
        <taxon>Spirochaetota</taxon>
        <taxon>Spirochaetia</taxon>
        <taxon>Leptospirales</taxon>
        <taxon>Leptospiraceae</taxon>
        <taxon>Leptospira</taxon>
    </lineage>
</organism>
<evidence type="ECO:0000313" key="2">
    <source>
        <dbReference type="EMBL" id="TGK08976.1"/>
    </source>
</evidence>
<reference evidence="2" key="1">
    <citation type="journal article" date="2019" name="PLoS Negl. Trop. Dis.">
        <title>Revisiting the worldwide diversity of Leptospira species in the environment.</title>
        <authorList>
            <person name="Vincent A.T."/>
            <person name="Schiettekatte O."/>
            <person name="Bourhy P."/>
            <person name="Veyrier F.J."/>
            <person name="Picardeau M."/>
        </authorList>
    </citation>
    <scope>NUCLEOTIDE SEQUENCE [LARGE SCALE GENOMIC DNA]</scope>
    <source>
        <strain evidence="2">SSW15</strain>
    </source>
</reference>
<keyword evidence="1" id="KW-0472">Membrane</keyword>
<accession>A0A4R9GB29</accession>
<feature type="transmembrane region" description="Helical" evidence="1">
    <location>
        <begin position="87"/>
        <end position="109"/>
    </location>
</feature>
<keyword evidence="3" id="KW-1185">Reference proteome</keyword>
<dbReference type="AlphaFoldDB" id="A0A4R9GB29"/>
<evidence type="ECO:0000313" key="3">
    <source>
        <dbReference type="Proteomes" id="UP000298458"/>
    </source>
</evidence>
<name>A0A4R9GB29_9LEPT</name>
<proteinExistence type="predicted"/>
<gene>
    <name evidence="2" type="ORF">EHO60_13190</name>
</gene>
<feature type="transmembrane region" description="Helical" evidence="1">
    <location>
        <begin position="115"/>
        <end position="135"/>
    </location>
</feature>
<protein>
    <submittedName>
        <fullName evidence="2">Uncharacterized protein</fullName>
    </submittedName>
</protein>
<dbReference type="Proteomes" id="UP000298458">
    <property type="component" value="Unassembled WGS sequence"/>
</dbReference>
<comment type="caution">
    <text evidence="2">The sequence shown here is derived from an EMBL/GenBank/DDBJ whole genome shotgun (WGS) entry which is preliminary data.</text>
</comment>
<evidence type="ECO:0000256" key="1">
    <source>
        <dbReference type="SAM" id="Phobius"/>
    </source>
</evidence>
<dbReference type="EMBL" id="RQET01000009">
    <property type="protein sequence ID" value="TGK08976.1"/>
    <property type="molecule type" value="Genomic_DNA"/>
</dbReference>